<accession>A0AAJ0LX73</accession>
<dbReference type="PROSITE" id="PS50235">
    <property type="entry name" value="USP_3"/>
    <property type="match status" value="1"/>
</dbReference>
<dbReference type="InterPro" id="IPR028889">
    <property type="entry name" value="USP"/>
</dbReference>
<dbReference type="PANTHER" id="PTHR24006:SF925">
    <property type="entry name" value="UBIQUITINYL HYDROLASE 1"/>
    <property type="match status" value="1"/>
</dbReference>
<dbReference type="GO" id="GO:0016579">
    <property type="term" value="P:protein deubiquitination"/>
    <property type="evidence" value="ECO:0007669"/>
    <property type="project" value="InterPro"/>
</dbReference>
<dbReference type="EMBL" id="JAWDJX010000001">
    <property type="protein sequence ID" value="KAK3058636.1"/>
    <property type="molecule type" value="Genomic_DNA"/>
</dbReference>
<protein>
    <recommendedName>
        <fullName evidence="2">USP domain-containing protein</fullName>
    </recommendedName>
</protein>
<dbReference type="GO" id="GO:0005829">
    <property type="term" value="C:cytosol"/>
    <property type="evidence" value="ECO:0007669"/>
    <property type="project" value="TreeGrafter"/>
</dbReference>
<dbReference type="InterPro" id="IPR001394">
    <property type="entry name" value="Peptidase_C19_UCH"/>
</dbReference>
<dbReference type="GO" id="GO:0004843">
    <property type="term" value="F:cysteine-type deubiquitinase activity"/>
    <property type="evidence" value="ECO:0007669"/>
    <property type="project" value="InterPro"/>
</dbReference>
<dbReference type="Pfam" id="PF00443">
    <property type="entry name" value="UCH"/>
    <property type="match status" value="1"/>
</dbReference>
<dbReference type="InterPro" id="IPR038765">
    <property type="entry name" value="Papain-like_cys_pep_sf"/>
</dbReference>
<feature type="region of interest" description="Disordered" evidence="1">
    <location>
        <begin position="1837"/>
        <end position="1866"/>
    </location>
</feature>
<dbReference type="PANTHER" id="PTHR24006">
    <property type="entry name" value="UBIQUITIN CARBOXYL-TERMINAL HYDROLASE"/>
    <property type="match status" value="1"/>
</dbReference>
<dbReference type="Gene3D" id="3.90.70.10">
    <property type="entry name" value="Cysteine proteinases"/>
    <property type="match status" value="1"/>
</dbReference>
<dbReference type="InterPro" id="IPR050164">
    <property type="entry name" value="Peptidase_C19"/>
</dbReference>
<gene>
    <name evidence="3" type="ORF">LTR09_000201</name>
</gene>
<evidence type="ECO:0000259" key="2">
    <source>
        <dbReference type="PROSITE" id="PS50235"/>
    </source>
</evidence>
<dbReference type="InterPro" id="IPR021905">
    <property type="entry name" value="DUF3517"/>
</dbReference>
<dbReference type="SUPFAM" id="SSF54001">
    <property type="entry name" value="Cysteine proteinases"/>
    <property type="match status" value="1"/>
</dbReference>
<sequence>MAPVGTTSSPRDHEADNNPDLARKRQRLSEDPGASPEGSVVIQEVGGPEDMGSNMDNAIQIEDESGFTAVSYVESFQTTDPSSPWEQLRQIEQRLSNNSYVETSLFYWLCDAFANHIEATQNDSGSWGQHYLESDVEFFSLLANVSWALLGEGDLFERMVDIGSIRMQTAVINLLLGLQTLCRRIIPLLPDVVKTALSRRDSAHGSTPPQTVVPLNNVILAVQVFDRHGAAVARFLDGDRSDRLLDVVAQGYTHFADDNVILAITTLIQDISGSARQLANSWQILGCALTLFRHSAEARLTLGVFARDQVEEVLQVLHQSIRPSICGKHPRALPTSFHELFLNSGEGLLHMHTQDSKGASAGDLYERFLKSPSDALIPQTIDNDSISNSLMRISGRNLNVVNALLGTSWFFQGALAFLRSDIMDVRNAGIVALKIRLSKIYGSWGQTNEGFEHPIVQYAVRFLRENEMTAYIFGPESHAGLINQGRDVIVFLAATGTHTNIETDIMWQTGTTSVEADFAKAAFMVLKHVLQFLNMDQLFYIAEKYATTPIAKLGQQALDLFPEMVMAIECTTNPNRQPDGMRLAFISIRLLKHADNEAPSIQVHSLRYHAMAAIANYAGSHSTLAQRAEIYKHCVPEVLGMTRHATTAFEVLKLFLDSGVPKEDITFILSLLPVSAAVDELCHSARAHNGDESSSIDTHGVTVRLGTILSLMETTEDTVSILTCERLFSDVFGSADIVPAVRNAAWEELRKIGAKSDGQAAATRLWENFMQEHVPSLSADLVTAQLVDVIWAKVKYQRGSTEIQTDYTRILQLPLWNAIVRFALSSTRSDVVKVATTAVLDMLFDFPLSAVPQPASVSHCHGEFTRVLLKTLSQDFENLAHQESPVYQQQFLNCMDLLLHVLRKSQETTATLGLIAGPETLVVEAADNAPDGITFDIQIHSSEIRPTTVHVIARQSTTVTDLLLQLPNATGTAQNRVMAGGLEITKESGKTLSEVGVYHTGVLMICPKFAFGHDIDKAFTPAGPVEREILAQYSSIEAFLSGGDRLSEKASSLHAAITFYLLSNVRLSFDAREKVASKQTCMETLFPPNKPFRTRYSLFVLQKHQHDFTRLAVVDQDFHLRGVQLLTDLIMDETRELDGQLLLEVVNVLTLFLCERPADQFQCYFLDPEGFASRMHNLLSSAKDLPCDVPSRSGHTPLRTELSTSVYYTLLLACEADDDLWQAVSSCEAKMAQTHERLLLDEIVDFSERIAEQITSMSQPARNSRDMAHFFWRTLFPVLSAALNKNGLSANYFTLLVSVLDADHTLQRSEDDLRQLANALITELSTYQHTETPDYLLPDHGIAGLLQLLSGTVKVLMSHNIPLRLDDLPPRLLEAMLFPTEGHQSYPLVSPPSRSLVYDLMRSTYTVETDYISLLNTVRHATGRAEHDPTGQFPGAKEWVRPANTSAGLMNLGMTCYMNSLLQQLFANLQFRKFILDQPVLGDAKQPVLSALQSLFGYMQNHNAKAADTLKLANILGVQIGVQEDVHTFYTTMLSRLEDNMPGKEQKRSLTKFFTGKSVTQVKGDCGHVSSREESFTELSVTVKEKGTLHESLDEFVQGEPLAGANKYKCMTCEEGEGKLVTAMRRTCLEEVPDSLTLCLKRFAFENIQEGENKINDRFDFPEQIDMSVYKRDYLEAPQSPHQPDFFELAGVIVHQGSLSFGHYWSYVRTPGLPWNHPDAWTLVEDTKSTPVSGGSVEVRKQCLGGSQGPNGIERVDNGYVLFYQRNTYAAQGREYNIVPASVQHSVLPRVEVPRGLSDEIVKSNLWRVQIAALFDDEFGRFVAWLLAQFSSHAVSAPTESDEEISPSTMSFQKSRSHEPDEEMPSSTSVVDLDACMGETIAQFALRVLVADPDGESKLAPLEAGLTQVLTTRPTVADYVLQPFCKGQAPFKAILNCRIPKVRSALYDMIQTCLISLHERDLGEYESVADAVIRNHSAMLEQTIDTVSGDWAEYLAFASGFATQGQYETRLVLANHYLEWIFEVMYMRWDVELRKKHPTVWQWMRHNFWDHTPLFAFLLELLSAHVDLSVAFHALSASGDERVQTSRGWCLTIKEFEAILTERSVRQQYGDKSSTQWLLYTIVCRFCECNGHWADHAPSKLIGLLVGDGAHPDLFPHVERRMIRGLEFEEAKLQPLLWTSLHFCENAEDQLCKSLVSVLSNTVPQWKGQERKALHFFKNIHAFAPVSVIDTLLQWLLHEKFPIILASSKATRNFTCDWVQDHLFTQDVLSGNSSLDASRIHTTRKLVKVCSAHLRNAYRDEAPRGKFEAMFATMKNARDFLFRLRTEVSAVLNAADDDETPASVRRRYNAGLSPEVMVQYDESKTALSTVENLLADLEYWEPDQTGLPTRSLASVIKTVESEDQGDTEADGEGEDMLSESGESEDLYE</sequence>
<dbReference type="GO" id="GO:0005634">
    <property type="term" value="C:nucleus"/>
    <property type="evidence" value="ECO:0007669"/>
    <property type="project" value="TreeGrafter"/>
</dbReference>
<dbReference type="PROSITE" id="PS00972">
    <property type="entry name" value="USP_1"/>
    <property type="match status" value="1"/>
</dbReference>
<feature type="region of interest" description="Disordered" evidence="1">
    <location>
        <begin position="2399"/>
        <end position="2428"/>
    </location>
</feature>
<evidence type="ECO:0000313" key="3">
    <source>
        <dbReference type="EMBL" id="KAK3058636.1"/>
    </source>
</evidence>
<evidence type="ECO:0000313" key="4">
    <source>
        <dbReference type="Proteomes" id="UP001271007"/>
    </source>
</evidence>
<feature type="compositionally biased region" description="Basic and acidic residues" evidence="1">
    <location>
        <begin position="10"/>
        <end position="30"/>
    </location>
</feature>
<dbReference type="PROSITE" id="PS00973">
    <property type="entry name" value="USP_2"/>
    <property type="match status" value="1"/>
</dbReference>
<dbReference type="Proteomes" id="UP001271007">
    <property type="component" value="Unassembled WGS sequence"/>
</dbReference>
<dbReference type="InterPro" id="IPR018200">
    <property type="entry name" value="USP_CS"/>
</dbReference>
<proteinExistence type="predicted"/>
<keyword evidence="4" id="KW-1185">Reference proteome</keyword>
<name>A0AAJ0LX73_9PEZI</name>
<comment type="caution">
    <text evidence="3">The sequence shown here is derived from an EMBL/GenBank/DDBJ whole genome shotgun (WGS) entry which is preliminary data.</text>
</comment>
<feature type="compositionally biased region" description="Acidic residues" evidence="1">
    <location>
        <begin position="2401"/>
        <end position="2428"/>
    </location>
</feature>
<reference evidence="3" key="1">
    <citation type="submission" date="2023-04" db="EMBL/GenBank/DDBJ databases">
        <title>Black Yeasts Isolated from many extreme environments.</title>
        <authorList>
            <person name="Coleine C."/>
            <person name="Stajich J.E."/>
            <person name="Selbmann L."/>
        </authorList>
    </citation>
    <scope>NUCLEOTIDE SEQUENCE</scope>
    <source>
        <strain evidence="3">CCFEE 5312</strain>
    </source>
</reference>
<feature type="domain" description="USP" evidence="2">
    <location>
        <begin position="1447"/>
        <end position="1767"/>
    </location>
</feature>
<organism evidence="3 4">
    <name type="scientific">Extremus antarcticus</name>
    <dbReference type="NCBI Taxonomy" id="702011"/>
    <lineage>
        <taxon>Eukaryota</taxon>
        <taxon>Fungi</taxon>
        <taxon>Dikarya</taxon>
        <taxon>Ascomycota</taxon>
        <taxon>Pezizomycotina</taxon>
        <taxon>Dothideomycetes</taxon>
        <taxon>Dothideomycetidae</taxon>
        <taxon>Mycosphaerellales</taxon>
        <taxon>Extremaceae</taxon>
        <taxon>Extremus</taxon>
    </lineage>
</organism>
<dbReference type="Pfam" id="PF12030">
    <property type="entry name" value="DUF3517"/>
    <property type="match status" value="1"/>
</dbReference>
<evidence type="ECO:0000256" key="1">
    <source>
        <dbReference type="SAM" id="MobiDB-lite"/>
    </source>
</evidence>
<feature type="region of interest" description="Disordered" evidence="1">
    <location>
        <begin position="1"/>
        <end position="49"/>
    </location>
</feature>